<comment type="caution">
    <text evidence="1">The sequence shown here is derived from an EMBL/GenBank/DDBJ whole genome shotgun (WGS) entry which is preliminary data.</text>
</comment>
<organism evidence="1 2">
    <name type="scientific">Candidatus Scatousia excrementigallinarum</name>
    <dbReference type="NCBI Taxonomy" id="2840935"/>
    <lineage>
        <taxon>Bacteria</taxon>
        <taxon>Candidatus Scatousia</taxon>
    </lineage>
</organism>
<reference evidence="1" key="2">
    <citation type="journal article" date="2021" name="PeerJ">
        <title>Extensive microbial diversity within the chicken gut microbiome revealed by metagenomics and culture.</title>
        <authorList>
            <person name="Gilroy R."/>
            <person name="Ravi A."/>
            <person name="Getino M."/>
            <person name="Pursley I."/>
            <person name="Horton D.L."/>
            <person name="Alikhan N.F."/>
            <person name="Baker D."/>
            <person name="Gharbi K."/>
            <person name="Hall N."/>
            <person name="Watson M."/>
            <person name="Adriaenssens E.M."/>
            <person name="Foster-Nyarko E."/>
            <person name="Jarju S."/>
            <person name="Secka A."/>
            <person name="Antonio M."/>
            <person name="Oren A."/>
            <person name="Chaudhuri R.R."/>
            <person name="La Ragione R."/>
            <person name="Hildebrand F."/>
            <person name="Pallen M.J."/>
        </authorList>
    </citation>
    <scope>NUCLEOTIDE SEQUENCE</scope>
    <source>
        <strain evidence="1">6276</strain>
    </source>
</reference>
<dbReference type="EMBL" id="DVIU01000177">
    <property type="protein sequence ID" value="HIS36733.1"/>
    <property type="molecule type" value="Genomic_DNA"/>
</dbReference>
<dbReference type="Proteomes" id="UP000823928">
    <property type="component" value="Unassembled WGS sequence"/>
</dbReference>
<sequence length="46" mass="5488">MEQNRYSYIKKIGRNTYSVIVRQSENATERVDSKVKRLLLNDLMNL</sequence>
<dbReference type="AlphaFoldDB" id="A0A9D1EZF3"/>
<name>A0A9D1EZF3_9BACT</name>
<evidence type="ECO:0000313" key="1">
    <source>
        <dbReference type="EMBL" id="HIS36733.1"/>
    </source>
</evidence>
<dbReference type="Pfam" id="PF14202">
    <property type="entry name" value="TnpW"/>
    <property type="match status" value="1"/>
</dbReference>
<gene>
    <name evidence="1" type="ORF">IAC10_08920</name>
</gene>
<accession>A0A9D1EZF3</accession>
<protein>
    <submittedName>
        <fullName evidence="1">Uncharacterized protein</fullName>
    </submittedName>
</protein>
<dbReference type="InterPro" id="IPR026990">
    <property type="entry name" value="TnpW"/>
</dbReference>
<reference evidence="1" key="1">
    <citation type="submission" date="2020-10" db="EMBL/GenBank/DDBJ databases">
        <authorList>
            <person name="Gilroy R."/>
        </authorList>
    </citation>
    <scope>NUCLEOTIDE SEQUENCE</scope>
    <source>
        <strain evidence="1">6276</strain>
    </source>
</reference>
<proteinExistence type="predicted"/>
<evidence type="ECO:0000313" key="2">
    <source>
        <dbReference type="Proteomes" id="UP000823928"/>
    </source>
</evidence>